<reference evidence="2" key="1">
    <citation type="submission" date="2005-09" db="EMBL/GenBank/DDBJ databases">
        <authorList>
            <person name="Mural R.J."/>
            <person name="Li P.W."/>
            <person name="Adams M.D."/>
            <person name="Amanatides P.G."/>
            <person name="Baden-Tillson H."/>
            <person name="Barnstead M."/>
            <person name="Chin S.H."/>
            <person name="Dew I."/>
            <person name="Evans C.A."/>
            <person name="Ferriera S."/>
            <person name="Flanigan M."/>
            <person name="Fosler C."/>
            <person name="Glodek A."/>
            <person name="Gu Z."/>
            <person name="Holt R.A."/>
            <person name="Jennings D."/>
            <person name="Kraft C.L."/>
            <person name="Lu F."/>
            <person name="Nguyen T."/>
            <person name="Nusskern D.R."/>
            <person name="Pfannkoch C.M."/>
            <person name="Sitter C."/>
            <person name="Sutton G.G."/>
            <person name="Venter J.C."/>
            <person name="Wang Z."/>
            <person name="Woodage T."/>
            <person name="Zheng X.H."/>
            <person name="Zhong F."/>
        </authorList>
    </citation>
    <scope>NUCLEOTIDE SEQUENCE [LARGE SCALE GENOMIC DNA]</scope>
    <source>
        <strain>BN</strain>
        <strain evidence="2">Sprague-Dawley</strain>
    </source>
</reference>
<dbReference type="EMBL" id="CH473971">
    <property type="protein sequence ID" value="EDM14766.1"/>
    <property type="molecule type" value="Genomic_DNA"/>
</dbReference>
<organism evidence="1 2">
    <name type="scientific">Rattus norvegicus</name>
    <name type="common">Rat</name>
    <dbReference type="NCBI Taxonomy" id="10116"/>
    <lineage>
        <taxon>Eukaryota</taxon>
        <taxon>Metazoa</taxon>
        <taxon>Chordata</taxon>
        <taxon>Craniata</taxon>
        <taxon>Vertebrata</taxon>
        <taxon>Euteleostomi</taxon>
        <taxon>Mammalia</taxon>
        <taxon>Eutheria</taxon>
        <taxon>Euarchontoglires</taxon>
        <taxon>Glires</taxon>
        <taxon>Rodentia</taxon>
        <taxon>Myomorpha</taxon>
        <taxon>Muroidea</taxon>
        <taxon>Muridae</taxon>
        <taxon>Murinae</taxon>
        <taxon>Rattus</taxon>
    </lineage>
</organism>
<evidence type="ECO:0000313" key="2">
    <source>
        <dbReference type="Proteomes" id="UP000234681"/>
    </source>
</evidence>
<proteinExistence type="predicted"/>
<name>A6IXY5_RAT</name>
<dbReference type="Proteomes" id="UP000234681">
    <property type="component" value="Chromosome 18"/>
</dbReference>
<evidence type="ECO:0000313" key="1">
    <source>
        <dbReference type="EMBL" id="EDM14766.1"/>
    </source>
</evidence>
<accession>A6IXY5</accession>
<dbReference type="AlphaFoldDB" id="A6IXY5"/>
<sequence>MLGKVRLHLIPSGATLNTKGTTRKTMTLVYSTEDEQETRPSSRSLSTRELRIKTLTSPFCTCSRVTGNVASAFVWSLGLPKQERSCQQATGILLSLPMWN</sequence>
<protein>
    <submittedName>
        <fullName evidence="1">RCG46810</fullName>
    </submittedName>
</protein>
<gene>
    <name evidence="1" type="ORF">rCG_46810</name>
</gene>